<reference evidence="1" key="2">
    <citation type="submission" date="2015-07" db="EMBL/GenBank/DDBJ databases">
        <title>Plasmids, circular viruses and viroids from rat gut.</title>
        <authorList>
            <person name="Jorgensen T.J."/>
            <person name="Hansen M.A."/>
            <person name="Xu Z."/>
            <person name="Tabak M.A."/>
            <person name="Sorensen S.J."/>
            <person name="Hansen L.H."/>
        </authorList>
    </citation>
    <scope>NUCLEOTIDE SEQUENCE</scope>
    <source>
        <strain evidence="1">RGFK1479</strain>
    </source>
</reference>
<evidence type="ECO:0000313" key="1">
    <source>
        <dbReference type="EMBL" id="CRY97310.1"/>
    </source>
</evidence>
<sequence>MSVAKVEFEGVSVRKGSLGDCMNHEDHIVIYLTVGEAQARRVSEILICPRHLAHAEVMNALHDAISEKLRSAWSNLPPDPLF</sequence>
<accession>A0A0H5Q7E2</accession>
<organism evidence="1">
    <name type="scientific">uncultured prokaryote</name>
    <dbReference type="NCBI Taxonomy" id="198431"/>
    <lineage>
        <taxon>unclassified sequences</taxon>
        <taxon>environmental samples</taxon>
    </lineage>
</organism>
<dbReference type="EMBL" id="LN854018">
    <property type="protein sequence ID" value="CRY97310.1"/>
    <property type="molecule type" value="Genomic_DNA"/>
</dbReference>
<dbReference type="AlphaFoldDB" id="A0A0H5Q7E2"/>
<reference evidence="1" key="1">
    <citation type="submission" date="2015-06" db="EMBL/GenBank/DDBJ databases">
        <authorList>
            <person name="Joergensen T."/>
        </authorList>
    </citation>
    <scope>NUCLEOTIDE SEQUENCE</scope>
    <source>
        <strain evidence="1">RGFK1479</strain>
    </source>
</reference>
<protein>
    <submittedName>
        <fullName evidence="1">Uncharacterized protein</fullName>
    </submittedName>
</protein>
<proteinExistence type="predicted"/>
<name>A0A0H5Q7E2_9ZZZZ</name>